<accession>A0A7M1RVE3</accession>
<organism evidence="1 2">
    <name type="scientific">uncultured phage cr106_1</name>
    <dbReference type="NCBI Taxonomy" id="2772062"/>
    <lineage>
        <taxon>Viruses</taxon>
        <taxon>Duplodnaviria</taxon>
        <taxon>Heunggongvirae</taxon>
        <taxon>Uroviricota</taxon>
        <taxon>Caudoviricetes</taxon>
        <taxon>Crassvirales</taxon>
        <taxon>Steigviridae</taxon>
        <taxon>Asinivirinae</taxon>
        <taxon>Mahstovirus</taxon>
        <taxon>Mahstovirus faecalis</taxon>
    </lineage>
</organism>
<proteinExistence type="predicted"/>
<dbReference type="EMBL" id="MT774378">
    <property type="protein sequence ID" value="QOR58266.1"/>
    <property type="molecule type" value="Genomic_DNA"/>
</dbReference>
<sequence length="421" mass="47085">MAISIGIGNYIRSSLYNRTSNKSPFHPSLVDYWSFSGKSNSNADRDKIKGIKGNILNAYNFSWSLSSGYGQYLEDWRFYTYIADRAIISLKYYYLFAILESKDTSAFFMKDGGAKAYKIKVRGIKAGEGLKYVYGLDENHVVNITQNGEYELPAGDMAEFQCTFIGKCGIVLEQVQNYQGAIVTDGITSHLKLDKVGYKVRTVIIKFKPINIKPNVTNAVLNIHTDEVALQYSTSGVISSNFTTYKDYGEYSIGTFNIDKNAVTPLTLGCKLSNSDKPMEYSNVAIYDIAIYSKVLTDEEIKNEINIIEYGTPNPAFALNFDNFAYRVTDWVEFSTGKTTTNKIVVNSTTEVFNGAFAMAMNPEADTGDEGSLTVTSFNFREGPSYLRSYSAGDNVEAFTADPSRVPRDFINSYQVLFVYE</sequence>
<protein>
    <submittedName>
        <fullName evidence="1">Uncharacterized protein</fullName>
    </submittedName>
</protein>
<keyword evidence="2" id="KW-1185">Reference proteome</keyword>
<dbReference type="KEGG" id="vg:65128736"/>
<dbReference type="RefSeq" id="YP_010110424.1">
    <property type="nucleotide sequence ID" value="NC_055871.1"/>
</dbReference>
<evidence type="ECO:0000313" key="2">
    <source>
        <dbReference type="Proteomes" id="UP000593828"/>
    </source>
</evidence>
<name>A0A7M1RVE3_9CAUD</name>
<reference evidence="1 2" key="1">
    <citation type="submission" date="2020-07" db="EMBL/GenBank/DDBJ databases">
        <title>Taxonomic proposal: Crassvirales, a new order of highly abundant and diverse bacterial viruses.</title>
        <authorList>
            <person name="Shkoporov A.N."/>
            <person name="Stockdale S.R."/>
            <person name="Guerin E."/>
            <person name="Ross R.P."/>
            <person name="Hill C."/>
        </authorList>
    </citation>
    <scope>NUCLEOTIDE SEQUENCE [LARGE SCALE GENOMIC DNA]</scope>
</reference>
<dbReference type="Gene3D" id="2.60.120.200">
    <property type="match status" value="1"/>
</dbReference>
<dbReference type="GeneID" id="65128736"/>
<dbReference type="Proteomes" id="UP000593828">
    <property type="component" value="Segment"/>
</dbReference>
<evidence type="ECO:0000313" key="1">
    <source>
        <dbReference type="EMBL" id="QOR58266.1"/>
    </source>
</evidence>